<sequence>MATFRSQLRRRNALFALGLVAIFIWTFASFWSPTPSTSSSHEEFWRDFHPLLTASAPSAKSPVRLRNAESVGFDPKNTDPLPDLLKLSPEDVSDLKLAHGNFLASIKQSPPSLHYQPHTRGLVSTAGGSYLPVLVMSLRMLRRTGSTLPMEVFLASWDEYEGYLCQIVLPSLNAQCIVLSEILDAVSDSKTKIEKYQYKVFAMLFSSFEEILFLDADAFPLQNPEILFTSDPFLSKGLITWPDFWRPTTSPLYYDISQHQPPNPATIRQSTESGELLLSKRTHTLTLLLATYYNFYGPSHYYPLLSQGAAGEGDKETFLAAATTLHQPFYQVSEPIRAVGRGTPDGFAGSTMVQYDPIEDYLLTTKGEWRIKGDPAPAPRPFFVHVNFPKFNPATVFTEGPPNPVVDERGKYTRAWTSPDDVVAAFGGLETEKGYWTEILWTACALEGRITSWRGREDVCEKTSDYWDTIFGDGEGEDHGHG</sequence>
<proteinExistence type="inferred from homology"/>
<keyword evidence="6" id="KW-0472">Membrane</keyword>
<dbReference type="OrthoDB" id="4484309at2759"/>
<dbReference type="PANTHER" id="PTHR31646:SF5">
    <property type="entry name" value="(MNN2), PUTATIVE (AFU_ORTHOLOGUE AFUA_6G04450)-RELATED"/>
    <property type="match status" value="1"/>
</dbReference>
<keyword evidence="5" id="KW-0333">Golgi apparatus</keyword>
<evidence type="ECO:0000256" key="3">
    <source>
        <dbReference type="ARBA" id="ARBA00009105"/>
    </source>
</evidence>
<evidence type="ECO:0000256" key="2">
    <source>
        <dbReference type="ARBA" id="ARBA00004922"/>
    </source>
</evidence>
<evidence type="ECO:0000313" key="8">
    <source>
        <dbReference type="Proteomes" id="UP000247233"/>
    </source>
</evidence>
<dbReference type="Pfam" id="PF11051">
    <property type="entry name" value="Mannosyl_trans3"/>
    <property type="match status" value="2"/>
</dbReference>
<name>A0A317WR14_9EURO</name>
<evidence type="ECO:0000256" key="4">
    <source>
        <dbReference type="ARBA" id="ARBA00022679"/>
    </source>
</evidence>
<dbReference type="GeneID" id="37068017"/>
<keyword evidence="8" id="KW-1185">Reference proteome</keyword>
<accession>A0A317WR14</accession>
<comment type="pathway">
    <text evidence="2">Protein modification; protein glycosylation.</text>
</comment>
<evidence type="ECO:0000256" key="6">
    <source>
        <dbReference type="SAM" id="Phobius"/>
    </source>
</evidence>
<dbReference type="STRING" id="1448321.A0A317WR14"/>
<feature type="transmembrane region" description="Helical" evidence="6">
    <location>
        <begin position="12"/>
        <end position="31"/>
    </location>
</feature>
<gene>
    <name evidence="7" type="ORF">BO70DRAFT_385955</name>
</gene>
<dbReference type="GO" id="GO:0046354">
    <property type="term" value="P:mannan biosynthetic process"/>
    <property type="evidence" value="ECO:0007669"/>
    <property type="project" value="TreeGrafter"/>
</dbReference>
<dbReference type="InterPro" id="IPR022751">
    <property type="entry name" value="Alpha_mannosyltransferase"/>
</dbReference>
<reference evidence="7 8" key="1">
    <citation type="submission" date="2016-12" db="EMBL/GenBank/DDBJ databases">
        <title>The genomes of Aspergillus section Nigri reveals drivers in fungal speciation.</title>
        <authorList>
            <consortium name="DOE Joint Genome Institute"/>
            <person name="Vesth T.C."/>
            <person name="Nybo J."/>
            <person name="Theobald S."/>
            <person name="Brandl J."/>
            <person name="Frisvad J.C."/>
            <person name="Nielsen K.F."/>
            <person name="Lyhne E.K."/>
            <person name="Kogle M.E."/>
            <person name="Kuo A."/>
            <person name="Riley R."/>
            <person name="Clum A."/>
            <person name="Nolan M."/>
            <person name="Lipzen A."/>
            <person name="Salamov A."/>
            <person name="Henrissat B."/>
            <person name="Wiebenga A."/>
            <person name="De Vries R.P."/>
            <person name="Grigoriev I.V."/>
            <person name="Mortensen U.H."/>
            <person name="Andersen M.R."/>
            <person name="Baker S.E."/>
        </authorList>
    </citation>
    <scope>NUCLEOTIDE SEQUENCE [LARGE SCALE GENOMIC DNA]</scope>
    <source>
        <strain evidence="7 8">CBS 117.55</strain>
    </source>
</reference>
<dbReference type="RefSeq" id="XP_025401595.1">
    <property type="nucleotide sequence ID" value="XM_025545780.1"/>
</dbReference>
<dbReference type="Proteomes" id="UP000247233">
    <property type="component" value="Unassembled WGS sequence"/>
</dbReference>
<comment type="similarity">
    <text evidence="3">Belongs to the MNN1/MNT family.</text>
</comment>
<organism evidence="7 8">
    <name type="scientific">Aspergillus heteromorphus CBS 117.55</name>
    <dbReference type="NCBI Taxonomy" id="1448321"/>
    <lineage>
        <taxon>Eukaryota</taxon>
        <taxon>Fungi</taxon>
        <taxon>Dikarya</taxon>
        <taxon>Ascomycota</taxon>
        <taxon>Pezizomycotina</taxon>
        <taxon>Eurotiomycetes</taxon>
        <taxon>Eurotiomycetidae</taxon>
        <taxon>Eurotiales</taxon>
        <taxon>Aspergillaceae</taxon>
        <taxon>Aspergillus</taxon>
        <taxon>Aspergillus subgen. Circumdati</taxon>
    </lineage>
</organism>
<dbReference type="AlphaFoldDB" id="A0A317WR14"/>
<dbReference type="SUPFAM" id="SSF53448">
    <property type="entry name" value="Nucleotide-diphospho-sugar transferases"/>
    <property type="match status" value="1"/>
</dbReference>
<comment type="caution">
    <text evidence="7">The sequence shown here is derived from an EMBL/GenBank/DDBJ whole genome shotgun (WGS) entry which is preliminary data.</text>
</comment>
<dbReference type="EMBL" id="MSFL01000006">
    <property type="protein sequence ID" value="PWY87712.1"/>
    <property type="molecule type" value="Genomic_DNA"/>
</dbReference>
<dbReference type="GO" id="GO:0005794">
    <property type="term" value="C:Golgi apparatus"/>
    <property type="evidence" value="ECO:0007669"/>
    <property type="project" value="UniProtKB-SubCell"/>
</dbReference>
<protein>
    <submittedName>
        <fullName evidence="7">Nucleotide-diphospho-sugar transferase</fullName>
    </submittedName>
</protein>
<dbReference type="Gene3D" id="3.90.550.10">
    <property type="entry name" value="Spore Coat Polysaccharide Biosynthesis Protein SpsA, Chain A"/>
    <property type="match status" value="1"/>
</dbReference>
<keyword evidence="6" id="KW-0812">Transmembrane</keyword>
<dbReference type="GO" id="GO:0000026">
    <property type="term" value="F:alpha-1,2-mannosyltransferase activity"/>
    <property type="evidence" value="ECO:0007669"/>
    <property type="project" value="TreeGrafter"/>
</dbReference>
<evidence type="ECO:0000256" key="5">
    <source>
        <dbReference type="ARBA" id="ARBA00023034"/>
    </source>
</evidence>
<keyword evidence="6" id="KW-1133">Transmembrane helix</keyword>
<evidence type="ECO:0000256" key="1">
    <source>
        <dbReference type="ARBA" id="ARBA00004555"/>
    </source>
</evidence>
<comment type="subcellular location">
    <subcellularLocation>
        <location evidence="1">Golgi apparatus</location>
    </subcellularLocation>
</comment>
<dbReference type="InterPro" id="IPR029044">
    <property type="entry name" value="Nucleotide-diphossugar_trans"/>
</dbReference>
<evidence type="ECO:0000313" key="7">
    <source>
        <dbReference type="EMBL" id="PWY87712.1"/>
    </source>
</evidence>
<keyword evidence="4 7" id="KW-0808">Transferase</keyword>
<dbReference type="PANTHER" id="PTHR31646">
    <property type="entry name" value="ALPHA-1,2-MANNOSYLTRANSFERASE MNN2"/>
    <property type="match status" value="1"/>
</dbReference>
<dbReference type="VEuPathDB" id="FungiDB:BO70DRAFT_385955"/>